<dbReference type="PANTHER" id="PTHR36925:SF1">
    <property type="entry name" value="COBALT-PRECORRIN-6A REDUCTASE"/>
    <property type="match status" value="1"/>
</dbReference>
<gene>
    <name evidence="4" type="ORF">HT102_10350</name>
</gene>
<protein>
    <submittedName>
        <fullName evidence="4">Cobalt-precorrin-6A reductase</fullName>
        <ecNumber evidence="4">1.3.1.106</ecNumber>
    </submittedName>
</protein>
<organism evidence="4 5">
    <name type="scientific">Lolliginicoccus lacisalsi</name>
    <dbReference type="NCBI Taxonomy" id="2742202"/>
    <lineage>
        <taxon>Bacteria</taxon>
        <taxon>Bacillati</taxon>
        <taxon>Actinomycetota</taxon>
        <taxon>Actinomycetes</taxon>
        <taxon>Mycobacteriales</taxon>
        <taxon>Hoyosellaceae</taxon>
        <taxon>Lolliginicoccus</taxon>
    </lineage>
</organism>
<dbReference type="GO" id="GO:0009236">
    <property type="term" value="P:cobalamin biosynthetic process"/>
    <property type="evidence" value="ECO:0007669"/>
    <property type="project" value="UniProtKB-KW"/>
</dbReference>
<keyword evidence="3 4" id="KW-0560">Oxidoreductase</keyword>
<keyword evidence="5" id="KW-1185">Reference proteome</keyword>
<reference evidence="4" key="1">
    <citation type="submission" date="2020-09" db="EMBL/GenBank/DDBJ databases">
        <title>Hoyosella lacisalsi sp. nov., a halotolerant actinobacterium isolated from soil of Lake Gudzhirganskoe.</title>
        <authorList>
            <person name="Yang Q."/>
            <person name="Guo P.Y."/>
            <person name="Liu S.W."/>
            <person name="Li F.N."/>
            <person name="Sun C.H."/>
        </authorList>
    </citation>
    <scope>NUCLEOTIDE SEQUENCE</scope>
    <source>
        <strain evidence="4">G463</strain>
    </source>
</reference>
<dbReference type="Proteomes" id="UP000642993">
    <property type="component" value="Unassembled WGS sequence"/>
</dbReference>
<comment type="caution">
    <text evidence="4">The sequence shown here is derived from an EMBL/GenBank/DDBJ whole genome shotgun (WGS) entry which is preliminary data.</text>
</comment>
<evidence type="ECO:0000313" key="4">
    <source>
        <dbReference type="EMBL" id="MBD8506889.1"/>
    </source>
</evidence>
<dbReference type="AlphaFoldDB" id="A0A927JCN8"/>
<sequence length="248" mass="25345">MRVLILGGTGEARQLAAALVGRHAVVSSLAGRVREPLVPVGEVRSGGFGGASGFAAHLREDRIEAVIDATHPFAATMTATAARVTGGLGVPFARLQRPEWEPVPGDKWLDAPDVAGAARIVDGLLRGGGATRALLTVGRQELAAFEDLPRGTVVARTIDAPAVVPASVREVILARGPFTLGEERATLERSGADVLVSKNSGGAATAAKLVAARERGIPVVMVGRPALPGGVTVMTSVAEAVAWADHVG</sequence>
<dbReference type="NCBIfam" id="TIGR00715">
    <property type="entry name" value="precor6x_red"/>
    <property type="match status" value="1"/>
</dbReference>
<dbReference type="RefSeq" id="WP_192039341.1">
    <property type="nucleotide sequence ID" value="NZ_JACYWE010000005.1"/>
</dbReference>
<dbReference type="EC" id="1.3.1.106" evidence="4"/>
<keyword evidence="2" id="KW-0169">Cobalamin biosynthesis</keyword>
<dbReference type="PANTHER" id="PTHR36925">
    <property type="entry name" value="COBALT-PRECORRIN-6A REDUCTASE"/>
    <property type="match status" value="1"/>
</dbReference>
<dbReference type="PROSITE" id="PS51014">
    <property type="entry name" value="COBK_CBIJ"/>
    <property type="match status" value="1"/>
</dbReference>
<accession>A0A927JCN8</accession>
<name>A0A927JCN8_9ACTN</name>
<proteinExistence type="predicted"/>
<dbReference type="GO" id="GO:0016994">
    <property type="term" value="F:precorrin-6A reductase activity"/>
    <property type="evidence" value="ECO:0007669"/>
    <property type="project" value="InterPro"/>
</dbReference>
<dbReference type="NCBIfam" id="NF005968">
    <property type="entry name" value="PRK08057.1-2"/>
    <property type="match status" value="1"/>
</dbReference>
<evidence type="ECO:0000313" key="5">
    <source>
        <dbReference type="Proteomes" id="UP000642993"/>
    </source>
</evidence>
<dbReference type="EMBL" id="JACYWE010000005">
    <property type="protein sequence ID" value="MBD8506889.1"/>
    <property type="molecule type" value="Genomic_DNA"/>
</dbReference>
<evidence type="ECO:0000256" key="3">
    <source>
        <dbReference type="ARBA" id="ARBA00023002"/>
    </source>
</evidence>
<evidence type="ECO:0000256" key="1">
    <source>
        <dbReference type="ARBA" id="ARBA00004953"/>
    </source>
</evidence>
<comment type="pathway">
    <text evidence="1">Cofactor biosynthesis; adenosylcobalamin biosynthesis.</text>
</comment>
<dbReference type="InterPro" id="IPR003723">
    <property type="entry name" value="Precorrin-6x_reduct"/>
</dbReference>
<evidence type="ECO:0000256" key="2">
    <source>
        <dbReference type="ARBA" id="ARBA00022573"/>
    </source>
</evidence>
<dbReference type="Pfam" id="PF02571">
    <property type="entry name" value="CbiJ"/>
    <property type="match status" value="1"/>
</dbReference>